<dbReference type="SUPFAM" id="SSF55073">
    <property type="entry name" value="Nucleotide cyclase"/>
    <property type="match status" value="1"/>
</dbReference>
<dbReference type="NCBIfam" id="TIGR00254">
    <property type="entry name" value="GGDEF"/>
    <property type="match status" value="1"/>
</dbReference>
<dbReference type="Gene3D" id="3.30.70.270">
    <property type="match status" value="1"/>
</dbReference>
<dbReference type="RefSeq" id="WP_151622616.1">
    <property type="nucleotide sequence ID" value="NZ_CP043028.1"/>
</dbReference>
<dbReference type="EMBL" id="CP043028">
    <property type="protein sequence ID" value="QFJ54120.1"/>
    <property type="molecule type" value="Genomic_DNA"/>
</dbReference>
<protein>
    <submittedName>
        <fullName evidence="2">GGDEF domain-containing protein</fullName>
    </submittedName>
</protein>
<dbReference type="AlphaFoldDB" id="A0A5P6VNV8"/>
<name>A0A5P6VNV8_PSEXY</name>
<dbReference type="Proteomes" id="UP000327030">
    <property type="component" value="Chromosome 1"/>
</dbReference>
<dbReference type="InterPro" id="IPR035965">
    <property type="entry name" value="PAS-like_dom_sf"/>
</dbReference>
<evidence type="ECO:0000313" key="3">
    <source>
        <dbReference type="Proteomes" id="UP000327030"/>
    </source>
</evidence>
<organism evidence="2 3">
    <name type="scientific">Pseudobutyrivibrio xylanivorans</name>
    <dbReference type="NCBI Taxonomy" id="185007"/>
    <lineage>
        <taxon>Bacteria</taxon>
        <taxon>Bacillati</taxon>
        <taxon>Bacillota</taxon>
        <taxon>Clostridia</taxon>
        <taxon>Lachnospirales</taxon>
        <taxon>Lachnospiraceae</taxon>
        <taxon>Pseudobutyrivibrio</taxon>
    </lineage>
</organism>
<dbReference type="KEGG" id="pxv:FXF36_04155"/>
<dbReference type="GO" id="GO:0052621">
    <property type="term" value="F:diguanylate cyclase activity"/>
    <property type="evidence" value="ECO:0007669"/>
    <property type="project" value="TreeGrafter"/>
</dbReference>
<sequence length="460" mass="52300">MDNSGKDLMGNAEFSAQDILYMLRDLPDACCVFKVVTDPFGTVKDMLFLFVNEKYASLVGKPTSELIGSTYYTTVSNRDEDWIKLSYQAAIMRQSVINSTYNTQFNRWFEFWAVPVYQKGFCAFIIHDVTAEKRKEEKRVITTNSTNVILDCAKELSRNEFKKGVKHALNELGKVLHADRVGIIESKHGKLGEIHFWSDRVSGIGLPTKKVFEECDFFTLWNHQLKDKDVYFAEDITEISGEDVAAYRSILEGSISRYIVSALRDKSHIIGYLVVDNYSLDLDVNVKEVVESISIFLSEEVKNYRLAQEMAHISAHDELTGLGNRNAYAAADHMLEELNVSIGVCFIDINGLKMYNEEHGHDGGDNVIKEVATIMGSAFKKKYCYRIGGDEFVALIPQISEEHFYEQVDKLKKKAKNVSIAVGAVWADTAEDVKGLVNQADRLMHVDKTDYFKEHDRRHK</sequence>
<dbReference type="InterPro" id="IPR043128">
    <property type="entry name" value="Rev_trsase/Diguanyl_cyclase"/>
</dbReference>
<dbReference type="InterPro" id="IPR000160">
    <property type="entry name" value="GGDEF_dom"/>
</dbReference>
<dbReference type="PROSITE" id="PS50887">
    <property type="entry name" value="GGDEF"/>
    <property type="match status" value="1"/>
</dbReference>
<proteinExistence type="predicted"/>
<dbReference type="PANTHER" id="PTHR45138">
    <property type="entry name" value="REGULATORY COMPONENTS OF SENSORY TRANSDUCTION SYSTEM"/>
    <property type="match status" value="1"/>
</dbReference>
<feature type="domain" description="GGDEF" evidence="1">
    <location>
        <begin position="340"/>
        <end position="460"/>
    </location>
</feature>
<reference evidence="3" key="1">
    <citation type="submission" date="2019-08" db="EMBL/GenBank/DDBJ databases">
        <title>Complete Genome Sequence of the Polysaccharide-Degrading Rumen Bacterium Pseudobutyrivibrio xylanivorans MA3014.</title>
        <authorList>
            <person name="Palevich N."/>
            <person name="Maclean P.H."/>
            <person name="Kelly W.J."/>
            <person name="Leahy S.C."/>
            <person name="Rakonjac J."/>
            <person name="Attwood G.T."/>
        </authorList>
    </citation>
    <scope>NUCLEOTIDE SEQUENCE [LARGE SCALE GENOMIC DNA]</scope>
    <source>
        <strain evidence="3">MA3014</strain>
    </source>
</reference>
<dbReference type="InterPro" id="IPR050469">
    <property type="entry name" value="Diguanylate_Cyclase"/>
</dbReference>
<dbReference type="Gene3D" id="3.30.450.20">
    <property type="entry name" value="PAS domain"/>
    <property type="match status" value="1"/>
</dbReference>
<dbReference type="SUPFAM" id="SSF55785">
    <property type="entry name" value="PYP-like sensor domain (PAS domain)"/>
    <property type="match status" value="1"/>
</dbReference>
<dbReference type="InterPro" id="IPR029787">
    <property type="entry name" value="Nucleotide_cyclase"/>
</dbReference>
<dbReference type="Pfam" id="PF00990">
    <property type="entry name" value="GGDEF"/>
    <property type="match status" value="1"/>
</dbReference>
<dbReference type="PANTHER" id="PTHR45138:SF9">
    <property type="entry name" value="DIGUANYLATE CYCLASE DGCM-RELATED"/>
    <property type="match status" value="1"/>
</dbReference>
<dbReference type="OrthoDB" id="9805474at2"/>
<dbReference type="SMART" id="SM00267">
    <property type="entry name" value="GGDEF"/>
    <property type="match status" value="1"/>
</dbReference>
<evidence type="ECO:0000259" key="1">
    <source>
        <dbReference type="PROSITE" id="PS50887"/>
    </source>
</evidence>
<accession>A0A5P6VNV8</accession>
<evidence type="ECO:0000313" key="2">
    <source>
        <dbReference type="EMBL" id="QFJ54120.1"/>
    </source>
</evidence>
<dbReference type="CDD" id="cd01949">
    <property type="entry name" value="GGDEF"/>
    <property type="match status" value="1"/>
</dbReference>
<gene>
    <name evidence="2" type="ORF">FXF36_04155</name>
</gene>